<evidence type="ECO:0000256" key="6">
    <source>
        <dbReference type="ARBA" id="ARBA00023163"/>
    </source>
</evidence>
<evidence type="ECO:0000256" key="7">
    <source>
        <dbReference type="PIRSR" id="PIRSR602481-1"/>
    </source>
</evidence>
<keyword evidence="2" id="KW-0678">Repressor</keyword>
<dbReference type="KEGG" id="afx:JZ786_15775"/>
<dbReference type="InterPro" id="IPR002481">
    <property type="entry name" value="FUR"/>
</dbReference>
<keyword evidence="4" id="KW-0805">Transcription regulation</keyword>
<feature type="binding site" evidence="7">
    <location>
        <position position="94"/>
    </location>
    <ligand>
        <name>Zn(2+)</name>
        <dbReference type="ChEBI" id="CHEBI:29105"/>
    </ligand>
</feature>
<sequence length="136" mass="15583">MDELAQRLRTEGFRLTKEREALLKLFHELHRIVTPAEMHEIAEEQGVSIGLTTVYRLFEALTKIGAAVPFLVEGTIYYAYCDPQHHHHVICMSCHRLTEVKGCPTYDGLPANWDVYGHRVDWFGMCPNCKDASQAH</sequence>
<keyword evidence="7" id="KW-0479">Metal-binding</keyword>
<dbReference type="SUPFAM" id="SSF46785">
    <property type="entry name" value="Winged helix' DNA-binding domain"/>
    <property type="match status" value="1"/>
</dbReference>
<evidence type="ECO:0000256" key="3">
    <source>
        <dbReference type="ARBA" id="ARBA00022833"/>
    </source>
</evidence>
<keyword evidence="10" id="KW-1185">Reference proteome</keyword>
<feature type="binding site" evidence="7">
    <location>
        <position position="91"/>
    </location>
    <ligand>
        <name>Zn(2+)</name>
        <dbReference type="ChEBI" id="CHEBI:29105"/>
    </ligand>
</feature>
<dbReference type="Proteomes" id="UP000663505">
    <property type="component" value="Chromosome"/>
</dbReference>
<evidence type="ECO:0000256" key="5">
    <source>
        <dbReference type="ARBA" id="ARBA00023125"/>
    </source>
</evidence>
<dbReference type="GO" id="GO:0000976">
    <property type="term" value="F:transcription cis-regulatory region binding"/>
    <property type="evidence" value="ECO:0007669"/>
    <property type="project" value="TreeGrafter"/>
</dbReference>
<dbReference type="PANTHER" id="PTHR33202:SF7">
    <property type="entry name" value="FERRIC UPTAKE REGULATION PROTEIN"/>
    <property type="match status" value="1"/>
</dbReference>
<keyword evidence="3 7" id="KW-0862">Zinc</keyword>
<comment type="similarity">
    <text evidence="1">Belongs to the Fur family.</text>
</comment>
<evidence type="ECO:0000256" key="1">
    <source>
        <dbReference type="ARBA" id="ARBA00007957"/>
    </source>
</evidence>
<dbReference type="AlphaFoldDB" id="A0A9X7VVQ4"/>
<name>A0A9X7VVQ4_9BACL</name>
<feature type="binding site" evidence="8">
    <location>
        <position position="118"/>
    </location>
    <ligand>
        <name>Fe cation</name>
        <dbReference type="ChEBI" id="CHEBI:24875"/>
    </ligand>
</feature>
<accession>A0A9X7VVQ4</accession>
<dbReference type="RefSeq" id="WP_206655353.1">
    <property type="nucleotide sequence ID" value="NZ_CP071182.1"/>
</dbReference>
<dbReference type="EMBL" id="CP071182">
    <property type="protein sequence ID" value="QSO45981.1"/>
    <property type="molecule type" value="Genomic_DNA"/>
</dbReference>
<dbReference type="GO" id="GO:1900376">
    <property type="term" value="P:regulation of secondary metabolite biosynthetic process"/>
    <property type="evidence" value="ECO:0007669"/>
    <property type="project" value="TreeGrafter"/>
</dbReference>
<dbReference type="PANTHER" id="PTHR33202">
    <property type="entry name" value="ZINC UPTAKE REGULATION PROTEIN"/>
    <property type="match status" value="1"/>
</dbReference>
<comment type="cofactor">
    <cofactor evidence="8">
        <name>Mn(2+)</name>
        <dbReference type="ChEBI" id="CHEBI:29035"/>
    </cofactor>
    <cofactor evidence="8">
        <name>Fe(2+)</name>
        <dbReference type="ChEBI" id="CHEBI:29033"/>
    </cofactor>
    <text evidence="8">Binds 1 Mn(2+) or Fe(2+) ion per subunit.</text>
</comment>
<keyword evidence="5" id="KW-0238">DNA-binding</keyword>
<dbReference type="InterPro" id="IPR043135">
    <property type="entry name" value="Fur_C"/>
</dbReference>
<keyword evidence="6" id="KW-0804">Transcription</keyword>
<proteinExistence type="inferred from homology"/>
<feature type="binding site" evidence="7">
    <location>
        <position position="126"/>
    </location>
    <ligand>
        <name>Zn(2+)</name>
        <dbReference type="ChEBI" id="CHEBI:29105"/>
    </ligand>
</feature>
<dbReference type="GO" id="GO:0003700">
    <property type="term" value="F:DNA-binding transcription factor activity"/>
    <property type="evidence" value="ECO:0007669"/>
    <property type="project" value="InterPro"/>
</dbReference>
<comment type="cofactor">
    <cofactor evidence="7">
        <name>Zn(2+)</name>
        <dbReference type="ChEBI" id="CHEBI:29105"/>
    </cofactor>
    <text evidence="7">Binds 1 zinc ion per subunit.</text>
</comment>
<dbReference type="GO" id="GO:0045892">
    <property type="term" value="P:negative regulation of DNA-templated transcription"/>
    <property type="evidence" value="ECO:0007669"/>
    <property type="project" value="TreeGrafter"/>
</dbReference>
<evidence type="ECO:0000313" key="10">
    <source>
        <dbReference type="Proteomes" id="UP000663505"/>
    </source>
</evidence>
<dbReference type="Pfam" id="PF01475">
    <property type="entry name" value="FUR"/>
    <property type="match status" value="1"/>
</dbReference>
<feature type="binding site" evidence="7">
    <location>
        <position position="129"/>
    </location>
    <ligand>
        <name>Zn(2+)</name>
        <dbReference type="ChEBI" id="CHEBI:29105"/>
    </ligand>
</feature>
<organism evidence="9 10">
    <name type="scientific">Alicyclobacillus mengziensis</name>
    <dbReference type="NCBI Taxonomy" id="2931921"/>
    <lineage>
        <taxon>Bacteria</taxon>
        <taxon>Bacillati</taxon>
        <taxon>Bacillota</taxon>
        <taxon>Bacilli</taxon>
        <taxon>Bacillales</taxon>
        <taxon>Alicyclobacillaceae</taxon>
        <taxon>Alicyclobacillus</taxon>
    </lineage>
</organism>
<evidence type="ECO:0000313" key="9">
    <source>
        <dbReference type="EMBL" id="QSO45981.1"/>
    </source>
</evidence>
<keyword evidence="8" id="KW-0408">Iron</keyword>
<gene>
    <name evidence="9" type="ORF">JZ786_15775</name>
</gene>
<evidence type="ECO:0000256" key="8">
    <source>
        <dbReference type="PIRSR" id="PIRSR602481-2"/>
    </source>
</evidence>
<dbReference type="CDD" id="cd07153">
    <property type="entry name" value="Fur_like"/>
    <property type="match status" value="1"/>
</dbReference>
<dbReference type="Gene3D" id="3.30.1490.190">
    <property type="match status" value="1"/>
</dbReference>
<protein>
    <submittedName>
        <fullName evidence="9">Transcriptional repressor</fullName>
    </submittedName>
</protein>
<dbReference type="GO" id="GO:0008270">
    <property type="term" value="F:zinc ion binding"/>
    <property type="evidence" value="ECO:0007669"/>
    <property type="project" value="TreeGrafter"/>
</dbReference>
<dbReference type="InterPro" id="IPR036388">
    <property type="entry name" value="WH-like_DNA-bd_sf"/>
</dbReference>
<evidence type="ECO:0000256" key="4">
    <source>
        <dbReference type="ARBA" id="ARBA00023015"/>
    </source>
</evidence>
<reference evidence="9 10" key="1">
    <citation type="submission" date="2021-02" db="EMBL/GenBank/DDBJ databases">
        <title>Alicyclobacillus curvatus sp. nov. and Alicyclobacillus mengziensis sp. nov., two acidophilic bacteria isolated from acid mine drainage.</title>
        <authorList>
            <person name="Huang Y."/>
        </authorList>
    </citation>
    <scope>NUCLEOTIDE SEQUENCE [LARGE SCALE GENOMIC DNA]</scope>
    <source>
        <strain evidence="9 10">S30H14</strain>
    </source>
</reference>
<evidence type="ECO:0000256" key="2">
    <source>
        <dbReference type="ARBA" id="ARBA00022491"/>
    </source>
</evidence>
<dbReference type="InterPro" id="IPR036390">
    <property type="entry name" value="WH_DNA-bd_sf"/>
</dbReference>
<dbReference type="Gene3D" id="1.10.10.10">
    <property type="entry name" value="Winged helix-like DNA-binding domain superfamily/Winged helix DNA-binding domain"/>
    <property type="match status" value="1"/>
</dbReference>
<feature type="binding site" evidence="8">
    <location>
        <position position="85"/>
    </location>
    <ligand>
        <name>Fe cation</name>
        <dbReference type="ChEBI" id="CHEBI:24875"/>
    </ligand>
</feature>